<dbReference type="InterPro" id="IPR038664">
    <property type="entry name" value="Gar1/Naf1_Cbf5-bd_sf"/>
</dbReference>
<evidence type="ECO:0000256" key="4">
    <source>
        <dbReference type="ARBA" id="ARBA00022517"/>
    </source>
</evidence>
<feature type="region of interest" description="Disordered" evidence="9">
    <location>
        <begin position="1"/>
        <end position="63"/>
    </location>
</feature>
<keyword evidence="5" id="KW-0698">rRNA processing</keyword>
<feature type="compositionally biased region" description="Polar residues" evidence="9">
    <location>
        <begin position="251"/>
        <end position="260"/>
    </location>
</feature>
<dbReference type="GO" id="GO:0000493">
    <property type="term" value="P:box H/ACA snoRNP assembly"/>
    <property type="evidence" value="ECO:0007669"/>
    <property type="project" value="InterPro"/>
</dbReference>
<keyword evidence="7" id="KW-0694">RNA-binding</keyword>
<sequence>METQTGETMDNKETIEVNSEPVPQSESSPDVKRDLGPGQKQEAAESLQEPSTENQDCEATVQDVQAQEETVVAQPAVETEKGMEETSVPEIEMAAPCGDVGQPDASEDAAAMDIAAESHSSVTDQLVVKQEAPDMDMDMAEDFTRRASDFPTVPQIKQEQTASIQEEVANEQAAENRAVLQIANSSLSLLSQYISSDSEANITDSEEELPRKVPNAARQESSGDSSDDDSVEVIPNTSSYRNQDKVVVVSDTETAPNGSDNELDSGDEEAPSTVPIRARGEVLPHELPPIEELQISVREEECKPVGHVQSIVAQIVIVQSYAGVELLNLDTVLFLEKGKRPLGKIFDVIGQVAAPMYCVLFNSRQDVISKGITVGTPVYCAPQTEHTQFIILSELMKHKGTDASWLDDIETPEFAQEFSDDEEERRARRRRGSSCSSSGRQTPEGDGGRRPFPYRRGRGRGSYRGGQRNGHSWHHNIAHQEQQPQRVINPFALAAGMPPPPPPPSN</sequence>
<dbReference type="EMBL" id="GFDL01015684">
    <property type="protein sequence ID" value="JAV19361.1"/>
    <property type="molecule type" value="Transcribed_RNA"/>
</dbReference>
<dbReference type="GO" id="GO:0006364">
    <property type="term" value="P:rRNA processing"/>
    <property type="evidence" value="ECO:0007669"/>
    <property type="project" value="UniProtKB-KW"/>
</dbReference>
<dbReference type="PANTHER" id="PTHR31633:SF1">
    <property type="entry name" value="H_ACA RIBONUCLEOPROTEIN COMPLEX NON-CORE SUBUNIT NAF1"/>
    <property type="match status" value="1"/>
</dbReference>
<evidence type="ECO:0000256" key="9">
    <source>
        <dbReference type="SAM" id="MobiDB-lite"/>
    </source>
</evidence>
<dbReference type="GO" id="GO:0001522">
    <property type="term" value="P:pseudouridine synthesis"/>
    <property type="evidence" value="ECO:0007669"/>
    <property type="project" value="InterPro"/>
</dbReference>
<name>A0A1Q3EVM4_CULTA</name>
<dbReference type="FunFam" id="2.40.10.230:FF:000002">
    <property type="entry name" value="H/ACA ribonucleoprotein complex non-core subunit NAF1"/>
    <property type="match status" value="1"/>
</dbReference>
<feature type="region of interest" description="Disordered" evidence="9">
    <location>
        <begin position="196"/>
        <end position="272"/>
    </location>
</feature>
<comment type="similarity">
    <text evidence="2">Belongs to the NAF1 family.</text>
</comment>
<evidence type="ECO:0000256" key="6">
    <source>
        <dbReference type="ARBA" id="ARBA00022553"/>
    </source>
</evidence>
<comment type="subcellular location">
    <subcellularLocation>
        <location evidence="1">Nucleus</location>
    </subcellularLocation>
</comment>
<dbReference type="SUPFAM" id="SSF50447">
    <property type="entry name" value="Translation proteins"/>
    <property type="match status" value="1"/>
</dbReference>
<feature type="region of interest" description="Disordered" evidence="9">
    <location>
        <begin position="414"/>
        <end position="506"/>
    </location>
</feature>
<protein>
    <recommendedName>
        <fullName evidence="3">H/ACA ribonucleoprotein complex non-core subunit NAF1</fullName>
    </recommendedName>
</protein>
<keyword evidence="4" id="KW-0690">Ribosome biogenesis</keyword>
<dbReference type="InterPro" id="IPR040309">
    <property type="entry name" value="Naf1"/>
</dbReference>
<evidence type="ECO:0000256" key="8">
    <source>
        <dbReference type="ARBA" id="ARBA00023242"/>
    </source>
</evidence>
<evidence type="ECO:0000256" key="1">
    <source>
        <dbReference type="ARBA" id="ARBA00004123"/>
    </source>
</evidence>
<dbReference type="Pfam" id="PF04410">
    <property type="entry name" value="Gar1"/>
    <property type="match status" value="1"/>
</dbReference>
<evidence type="ECO:0000256" key="5">
    <source>
        <dbReference type="ARBA" id="ARBA00022552"/>
    </source>
</evidence>
<dbReference type="PANTHER" id="PTHR31633">
    <property type="entry name" value="H/ACA RIBONUCLEOPROTEIN COMPLEX NON-CORE SUBUNIT NAF1"/>
    <property type="match status" value="1"/>
</dbReference>
<dbReference type="GO" id="GO:0003723">
    <property type="term" value="F:RNA binding"/>
    <property type="evidence" value="ECO:0007669"/>
    <property type="project" value="UniProtKB-KW"/>
</dbReference>
<dbReference type="GO" id="GO:0005732">
    <property type="term" value="C:sno(s)RNA-containing ribonucleoprotein complex"/>
    <property type="evidence" value="ECO:0007669"/>
    <property type="project" value="InterPro"/>
</dbReference>
<dbReference type="InterPro" id="IPR009000">
    <property type="entry name" value="Transl_B-barrel_sf"/>
</dbReference>
<feature type="compositionally biased region" description="Acidic residues" evidence="9">
    <location>
        <begin position="261"/>
        <end position="270"/>
    </location>
</feature>
<dbReference type="InterPro" id="IPR007504">
    <property type="entry name" value="H/ACA_rnp_Gar1/Naf1"/>
</dbReference>
<accession>A0A1Q3EVM4</accession>
<keyword evidence="8" id="KW-0539">Nucleus</keyword>
<dbReference type="AlphaFoldDB" id="A0A1Q3EVM4"/>
<evidence type="ECO:0000313" key="10">
    <source>
        <dbReference type="EMBL" id="JAV19361.1"/>
    </source>
</evidence>
<reference evidence="10" key="1">
    <citation type="submission" date="2017-01" db="EMBL/GenBank/DDBJ databases">
        <title>A deep insight into the sialotranscriptome of adult male and female Cluex tarsalis mosquitoes.</title>
        <authorList>
            <person name="Ribeiro J.M."/>
            <person name="Moreira F."/>
            <person name="Bernard K.A."/>
            <person name="Calvo E."/>
        </authorList>
    </citation>
    <scope>NUCLEOTIDE SEQUENCE</scope>
    <source>
        <strain evidence="10">Kern County</strain>
        <tissue evidence="10">Salivary glands</tissue>
    </source>
</reference>
<dbReference type="GO" id="GO:0043489">
    <property type="term" value="P:RNA stabilization"/>
    <property type="evidence" value="ECO:0007669"/>
    <property type="project" value="UniProtKB-ARBA"/>
</dbReference>
<keyword evidence="6" id="KW-0597">Phosphoprotein</keyword>
<dbReference type="GO" id="GO:0005634">
    <property type="term" value="C:nucleus"/>
    <property type="evidence" value="ECO:0007669"/>
    <property type="project" value="UniProtKB-SubCell"/>
</dbReference>
<evidence type="ECO:0000256" key="7">
    <source>
        <dbReference type="ARBA" id="ARBA00022884"/>
    </source>
</evidence>
<feature type="region of interest" description="Disordered" evidence="9">
    <location>
        <begin position="149"/>
        <end position="169"/>
    </location>
</feature>
<feature type="compositionally biased region" description="Pro residues" evidence="9">
    <location>
        <begin position="497"/>
        <end position="506"/>
    </location>
</feature>
<organism evidence="10">
    <name type="scientific">Culex tarsalis</name>
    <name type="common">Encephalitis mosquito</name>
    <dbReference type="NCBI Taxonomy" id="7177"/>
    <lineage>
        <taxon>Eukaryota</taxon>
        <taxon>Metazoa</taxon>
        <taxon>Ecdysozoa</taxon>
        <taxon>Arthropoda</taxon>
        <taxon>Hexapoda</taxon>
        <taxon>Insecta</taxon>
        <taxon>Pterygota</taxon>
        <taxon>Neoptera</taxon>
        <taxon>Endopterygota</taxon>
        <taxon>Diptera</taxon>
        <taxon>Nematocera</taxon>
        <taxon>Culicoidea</taxon>
        <taxon>Culicidae</taxon>
        <taxon>Culicinae</taxon>
        <taxon>Culicini</taxon>
        <taxon>Culex</taxon>
        <taxon>Culex</taxon>
    </lineage>
</organism>
<proteinExistence type="inferred from homology"/>
<dbReference type="Gene3D" id="2.40.10.230">
    <property type="entry name" value="Probable tRNA pseudouridine synthase domain"/>
    <property type="match status" value="1"/>
</dbReference>
<feature type="compositionally biased region" description="Polar residues" evidence="9">
    <location>
        <begin position="155"/>
        <end position="164"/>
    </location>
</feature>
<feature type="region of interest" description="Disordered" evidence="9">
    <location>
        <begin position="69"/>
        <end position="88"/>
    </location>
</feature>
<evidence type="ECO:0000256" key="2">
    <source>
        <dbReference type="ARBA" id="ARBA00009801"/>
    </source>
</evidence>
<feature type="compositionally biased region" description="Basic residues" evidence="9">
    <location>
        <begin position="452"/>
        <end position="461"/>
    </location>
</feature>
<evidence type="ECO:0000256" key="3">
    <source>
        <dbReference type="ARBA" id="ARBA00021438"/>
    </source>
</evidence>